<sequence length="52" mass="5910">MAPASHNLSRDWLRESDIAVFESLNGCIKGFWGKAVVLLKIYPYIDRSEVRG</sequence>
<accession>E0XRU7</accession>
<proteinExistence type="predicted"/>
<dbReference type="EMBL" id="GU474855">
    <property type="protein sequence ID" value="ADI17138.1"/>
    <property type="molecule type" value="Genomic_DNA"/>
</dbReference>
<protein>
    <submittedName>
        <fullName evidence="1">Uncharacterized protein</fullName>
    </submittedName>
</protein>
<name>E0XRU7_9GAMM</name>
<evidence type="ECO:0000313" key="1">
    <source>
        <dbReference type="EMBL" id="ADI17138.1"/>
    </source>
</evidence>
<dbReference type="AlphaFoldDB" id="E0XRU7"/>
<organism evidence="1">
    <name type="scientific">uncultured gamma proteobacterium HF0070_08D07</name>
    <dbReference type="NCBI Taxonomy" id="710983"/>
    <lineage>
        <taxon>Bacteria</taxon>
        <taxon>Pseudomonadati</taxon>
        <taxon>Pseudomonadota</taxon>
        <taxon>Gammaproteobacteria</taxon>
        <taxon>environmental samples</taxon>
    </lineage>
</organism>
<reference evidence="1" key="1">
    <citation type="journal article" date="2011" name="Environ. Microbiol.">
        <title>Time-series analyses of Monterey Bay coastal microbial picoplankton using a 'genome proxy' microarray.</title>
        <authorList>
            <person name="Rich V.I."/>
            <person name="Pham V.D."/>
            <person name="Eppley J."/>
            <person name="Shi Y."/>
            <person name="DeLong E.F."/>
        </authorList>
    </citation>
    <scope>NUCLEOTIDE SEQUENCE</scope>
</reference>